<gene>
    <name evidence="1" type="ORF">RFM68_08095</name>
</gene>
<reference evidence="1 2" key="1">
    <citation type="submission" date="2023-08" db="EMBL/GenBank/DDBJ databases">
        <title>Implementing the SeqCode for naming new Mesorhizobium species isolated from Vachellia karroo root nodules.</title>
        <authorList>
            <person name="Van Lill M."/>
        </authorList>
    </citation>
    <scope>NUCLEOTIDE SEQUENCE [LARGE SCALE GENOMIC DNA]</scope>
    <source>
        <strain evidence="1 2">MSK 1335</strain>
    </source>
</reference>
<proteinExistence type="predicted"/>
<evidence type="ECO:0000313" key="1">
    <source>
        <dbReference type="EMBL" id="MDX8524465.1"/>
    </source>
</evidence>
<dbReference type="Proteomes" id="UP001276840">
    <property type="component" value="Unassembled WGS sequence"/>
</dbReference>
<dbReference type="Pfam" id="PF20383">
    <property type="entry name" value="DUF6678"/>
    <property type="match status" value="1"/>
</dbReference>
<protein>
    <submittedName>
        <fullName evidence="1">Uncharacterized protein</fullName>
    </submittedName>
</protein>
<evidence type="ECO:0000313" key="2">
    <source>
        <dbReference type="Proteomes" id="UP001276840"/>
    </source>
</evidence>
<dbReference type="RefSeq" id="WP_320232452.1">
    <property type="nucleotide sequence ID" value="NZ_JAVIJF010000005.1"/>
</dbReference>
<dbReference type="InterPro" id="IPR046500">
    <property type="entry name" value="DUF6678"/>
</dbReference>
<organism evidence="1 2">
    <name type="scientific">Mesorhizobium montanum</name>
    <dbReference type="NCBI Taxonomy" id="3072323"/>
    <lineage>
        <taxon>Bacteria</taxon>
        <taxon>Pseudomonadati</taxon>
        <taxon>Pseudomonadota</taxon>
        <taxon>Alphaproteobacteria</taxon>
        <taxon>Hyphomicrobiales</taxon>
        <taxon>Phyllobacteriaceae</taxon>
        <taxon>Mesorhizobium</taxon>
    </lineage>
</organism>
<keyword evidence="2" id="KW-1185">Reference proteome</keyword>
<sequence>MSNTKWDELRMELYALDPPPVWSALSTSGYRSKPDREWFYHFKDGGYESILHLDIQVETSAQRELVRSALKKVHVPGEETPYGFRVFGYPADGQAVDFI</sequence>
<dbReference type="EMBL" id="JAVIJF010000005">
    <property type="protein sequence ID" value="MDX8524465.1"/>
    <property type="molecule type" value="Genomic_DNA"/>
</dbReference>
<accession>A0ABU4ZGL9</accession>
<name>A0ABU4ZGL9_9HYPH</name>
<comment type="caution">
    <text evidence="1">The sequence shown here is derived from an EMBL/GenBank/DDBJ whole genome shotgun (WGS) entry which is preliminary data.</text>
</comment>